<dbReference type="PANTHER" id="PTHR47961:SF4">
    <property type="entry name" value="ACTIVATING SIGNAL COINTEGRATOR 1 COMPLEX SUBUNIT 3"/>
    <property type="match status" value="1"/>
</dbReference>
<dbReference type="PANTHER" id="PTHR47961">
    <property type="entry name" value="DNA POLYMERASE THETA, PUTATIVE (AFU_ORTHOLOGUE AFUA_1G05260)-RELATED"/>
    <property type="match status" value="1"/>
</dbReference>
<dbReference type="PROSITE" id="PS51192">
    <property type="entry name" value="HELICASE_ATP_BIND_1"/>
    <property type="match status" value="1"/>
</dbReference>
<evidence type="ECO:0000256" key="5">
    <source>
        <dbReference type="ARBA" id="ARBA00022840"/>
    </source>
</evidence>
<reference evidence="7" key="1">
    <citation type="submission" date="2023-12" db="EMBL/GenBank/DDBJ databases">
        <title>Genome assembly of Anisodus tanguticus.</title>
        <authorList>
            <person name="Wang Y.-J."/>
        </authorList>
    </citation>
    <scope>NUCLEOTIDE SEQUENCE</scope>
    <source>
        <strain evidence="7">KB-2021</strain>
        <tissue evidence="7">Leaf</tissue>
    </source>
</reference>
<dbReference type="GO" id="GO:0004386">
    <property type="term" value="F:helicase activity"/>
    <property type="evidence" value="ECO:0007669"/>
    <property type="project" value="UniProtKB-KW"/>
</dbReference>
<keyword evidence="5" id="KW-0067">ATP-binding</keyword>
<keyword evidence="1" id="KW-0507">mRNA processing</keyword>
<keyword evidence="8" id="KW-1185">Reference proteome</keyword>
<dbReference type="InterPro" id="IPR050474">
    <property type="entry name" value="Hel308_SKI2-like"/>
</dbReference>
<dbReference type="GO" id="GO:0005524">
    <property type="term" value="F:ATP binding"/>
    <property type="evidence" value="ECO:0007669"/>
    <property type="project" value="UniProtKB-KW"/>
</dbReference>
<keyword evidence="2" id="KW-0547">Nucleotide-binding</keyword>
<dbReference type="AlphaFoldDB" id="A0AAE1UQ28"/>
<name>A0AAE1UQ28_9SOLA</name>
<dbReference type="EMBL" id="JAVYJV010000023">
    <property type="protein sequence ID" value="KAK4338827.1"/>
    <property type="molecule type" value="Genomic_DNA"/>
</dbReference>
<comment type="caution">
    <text evidence="7">The sequence shown here is derived from an EMBL/GenBank/DDBJ whole genome shotgun (WGS) entry which is preliminary data.</text>
</comment>
<keyword evidence="4" id="KW-0347">Helicase</keyword>
<dbReference type="InterPro" id="IPR014001">
    <property type="entry name" value="Helicase_ATP-bd"/>
</dbReference>
<dbReference type="GO" id="GO:0005681">
    <property type="term" value="C:spliceosomal complex"/>
    <property type="evidence" value="ECO:0007669"/>
    <property type="project" value="UniProtKB-KW"/>
</dbReference>
<evidence type="ECO:0000256" key="2">
    <source>
        <dbReference type="ARBA" id="ARBA00022741"/>
    </source>
</evidence>
<keyword evidence="1" id="KW-0747">Spliceosome</keyword>
<sequence length="324" mass="36675">MANEKPKFSVSSYKSHMKGYEEVHVPRLMPKPLAPGEALVKISSLLEWAQPAFSGISQLNRVQSKVYETAIFSPENILLCAPIGAGKTNVAMLAILQQIGLHRNEDRSFNHNNYKIVYVSPMKAIVAEVVGNLSMRLEHYGVSVKELSGDQTLTRQQIEETHIIVTTPEKWDIITRESGDCTYTQFVKLLIIDEIHLLESITARTIRQIETTKEHIQLYIGITVKKPLQRFQLMNDVCYEKVISMAGKYQVLIFVHSRKETTKTSRAIRDSAPANDTLSKFLGEDSLIREILQSQMELVKSNDLKDILPYGFAIHHAGLVRADR</sequence>
<dbReference type="InterPro" id="IPR003593">
    <property type="entry name" value="AAA+_ATPase"/>
</dbReference>
<keyword evidence="1" id="KW-0508">mRNA splicing</keyword>
<dbReference type="Pfam" id="PF00270">
    <property type="entry name" value="DEAD"/>
    <property type="match status" value="1"/>
</dbReference>
<evidence type="ECO:0000259" key="6">
    <source>
        <dbReference type="PROSITE" id="PS51192"/>
    </source>
</evidence>
<dbReference type="GO" id="GO:0016787">
    <property type="term" value="F:hydrolase activity"/>
    <property type="evidence" value="ECO:0007669"/>
    <property type="project" value="UniProtKB-KW"/>
</dbReference>
<dbReference type="FunFam" id="3.40.50.300:FF:003287">
    <property type="entry name" value="U5 small nuclear ribonucleoprotein 200 kDa helicase"/>
    <property type="match status" value="1"/>
</dbReference>
<dbReference type="SMART" id="SM00487">
    <property type="entry name" value="DEXDc"/>
    <property type="match status" value="1"/>
</dbReference>
<gene>
    <name evidence="7" type="ORF">RND71_040289</name>
</gene>
<evidence type="ECO:0000256" key="4">
    <source>
        <dbReference type="ARBA" id="ARBA00022806"/>
    </source>
</evidence>
<proteinExistence type="predicted"/>
<organism evidence="7 8">
    <name type="scientific">Anisodus tanguticus</name>
    <dbReference type="NCBI Taxonomy" id="243964"/>
    <lineage>
        <taxon>Eukaryota</taxon>
        <taxon>Viridiplantae</taxon>
        <taxon>Streptophyta</taxon>
        <taxon>Embryophyta</taxon>
        <taxon>Tracheophyta</taxon>
        <taxon>Spermatophyta</taxon>
        <taxon>Magnoliopsida</taxon>
        <taxon>eudicotyledons</taxon>
        <taxon>Gunneridae</taxon>
        <taxon>Pentapetalae</taxon>
        <taxon>asterids</taxon>
        <taxon>lamiids</taxon>
        <taxon>Solanales</taxon>
        <taxon>Solanaceae</taxon>
        <taxon>Solanoideae</taxon>
        <taxon>Hyoscyameae</taxon>
        <taxon>Anisodus</taxon>
    </lineage>
</organism>
<dbReference type="GO" id="GO:0003676">
    <property type="term" value="F:nucleic acid binding"/>
    <property type="evidence" value="ECO:0007669"/>
    <property type="project" value="InterPro"/>
</dbReference>
<feature type="domain" description="Helicase ATP-binding" evidence="6">
    <location>
        <begin position="68"/>
        <end position="212"/>
    </location>
</feature>
<keyword evidence="3" id="KW-0378">Hydrolase</keyword>
<dbReference type="Gene3D" id="3.40.50.300">
    <property type="entry name" value="P-loop containing nucleotide triphosphate hydrolases"/>
    <property type="match status" value="2"/>
</dbReference>
<dbReference type="InterPro" id="IPR027417">
    <property type="entry name" value="P-loop_NTPase"/>
</dbReference>
<protein>
    <recommendedName>
        <fullName evidence="6">Helicase ATP-binding domain-containing protein</fullName>
    </recommendedName>
</protein>
<dbReference type="SUPFAM" id="SSF52540">
    <property type="entry name" value="P-loop containing nucleoside triphosphate hydrolases"/>
    <property type="match status" value="2"/>
</dbReference>
<accession>A0AAE1UQ28</accession>
<dbReference type="SMART" id="SM00382">
    <property type="entry name" value="AAA"/>
    <property type="match status" value="1"/>
</dbReference>
<evidence type="ECO:0000313" key="7">
    <source>
        <dbReference type="EMBL" id="KAK4338827.1"/>
    </source>
</evidence>
<evidence type="ECO:0000256" key="3">
    <source>
        <dbReference type="ARBA" id="ARBA00022801"/>
    </source>
</evidence>
<evidence type="ECO:0000313" key="8">
    <source>
        <dbReference type="Proteomes" id="UP001291623"/>
    </source>
</evidence>
<dbReference type="Proteomes" id="UP001291623">
    <property type="component" value="Unassembled WGS sequence"/>
</dbReference>
<evidence type="ECO:0000256" key="1">
    <source>
        <dbReference type="ARBA" id="ARBA00022728"/>
    </source>
</evidence>
<dbReference type="InterPro" id="IPR011545">
    <property type="entry name" value="DEAD/DEAH_box_helicase_dom"/>
</dbReference>